<dbReference type="PANTHER" id="PTHR43821">
    <property type="entry name" value="NAD(P)H NITROREDUCTASE YDJA-RELATED"/>
    <property type="match status" value="1"/>
</dbReference>
<dbReference type="InterPro" id="IPR026021">
    <property type="entry name" value="YdjA-like"/>
</dbReference>
<feature type="domain" description="Nitroreductase" evidence="8">
    <location>
        <begin position="11"/>
        <end position="168"/>
    </location>
</feature>
<evidence type="ECO:0000313" key="9">
    <source>
        <dbReference type="EMBL" id="GAA4782257.1"/>
    </source>
</evidence>
<evidence type="ECO:0000256" key="1">
    <source>
        <dbReference type="ARBA" id="ARBA00001917"/>
    </source>
</evidence>
<dbReference type="Pfam" id="PF00881">
    <property type="entry name" value="Nitroreductase"/>
    <property type="match status" value="1"/>
</dbReference>
<keyword evidence="4" id="KW-0288">FMN</keyword>
<evidence type="ECO:0000256" key="2">
    <source>
        <dbReference type="ARBA" id="ARBA00007118"/>
    </source>
</evidence>
<evidence type="ECO:0000256" key="6">
    <source>
        <dbReference type="ARBA" id="ARBA00023002"/>
    </source>
</evidence>
<proteinExistence type="inferred from homology"/>
<dbReference type="InterPro" id="IPR052530">
    <property type="entry name" value="NAD(P)H_nitroreductase"/>
</dbReference>
<keyword evidence="10" id="KW-1185">Reference proteome</keyword>
<evidence type="ECO:0000256" key="7">
    <source>
        <dbReference type="ARBA" id="ARBA00023027"/>
    </source>
</evidence>
<keyword evidence="7" id="KW-0520">NAD</keyword>
<reference evidence="10" key="1">
    <citation type="journal article" date="2019" name="Int. J. Syst. Evol. Microbiol.">
        <title>The Global Catalogue of Microorganisms (GCM) 10K type strain sequencing project: providing services to taxonomists for standard genome sequencing and annotation.</title>
        <authorList>
            <consortium name="The Broad Institute Genomics Platform"/>
            <consortium name="The Broad Institute Genome Sequencing Center for Infectious Disease"/>
            <person name="Wu L."/>
            <person name="Ma J."/>
        </authorList>
    </citation>
    <scope>NUCLEOTIDE SEQUENCE [LARGE SCALE GENOMIC DNA]</scope>
    <source>
        <strain evidence="10">JCM 18200</strain>
    </source>
</reference>
<evidence type="ECO:0000313" key="10">
    <source>
        <dbReference type="Proteomes" id="UP001501411"/>
    </source>
</evidence>
<evidence type="ECO:0000256" key="4">
    <source>
        <dbReference type="ARBA" id="ARBA00022643"/>
    </source>
</evidence>
<comment type="similarity">
    <text evidence="2">Belongs to the nitroreductase family.</text>
</comment>
<dbReference type="InterPro" id="IPR000415">
    <property type="entry name" value="Nitroreductase-like"/>
</dbReference>
<keyword evidence="3" id="KW-0285">Flavoprotein</keyword>
<dbReference type="InterPro" id="IPR029479">
    <property type="entry name" value="Nitroreductase"/>
</dbReference>
<gene>
    <name evidence="9" type="ORF">GCM10023231_07370</name>
</gene>
<keyword evidence="5" id="KW-0521">NADP</keyword>
<accession>A0ABP9AKA1</accession>
<dbReference type="SUPFAM" id="SSF55469">
    <property type="entry name" value="FMN-dependent nitroreductase-like"/>
    <property type="match status" value="1"/>
</dbReference>
<protein>
    <recommendedName>
        <fullName evidence="8">Nitroreductase domain-containing protein</fullName>
    </recommendedName>
</protein>
<organism evidence="9 10">
    <name type="scientific">Olivibacter ginsenosidimutans</name>
    <dbReference type="NCBI Taxonomy" id="1176537"/>
    <lineage>
        <taxon>Bacteria</taxon>
        <taxon>Pseudomonadati</taxon>
        <taxon>Bacteroidota</taxon>
        <taxon>Sphingobacteriia</taxon>
        <taxon>Sphingobacteriales</taxon>
        <taxon>Sphingobacteriaceae</taxon>
        <taxon>Olivibacter</taxon>
    </lineage>
</organism>
<evidence type="ECO:0000256" key="5">
    <source>
        <dbReference type="ARBA" id="ARBA00022857"/>
    </source>
</evidence>
<evidence type="ECO:0000259" key="8">
    <source>
        <dbReference type="Pfam" id="PF00881"/>
    </source>
</evidence>
<dbReference type="PANTHER" id="PTHR43821:SF1">
    <property type="entry name" value="NAD(P)H NITROREDUCTASE YDJA-RELATED"/>
    <property type="match status" value="1"/>
</dbReference>
<comment type="cofactor">
    <cofactor evidence="1">
        <name>FMN</name>
        <dbReference type="ChEBI" id="CHEBI:58210"/>
    </cofactor>
</comment>
<evidence type="ECO:0000256" key="3">
    <source>
        <dbReference type="ARBA" id="ARBA00022630"/>
    </source>
</evidence>
<comment type="caution">
    <text evidence="9">The sequence shown here is derived from an EMBL/GenBank/DDBJ whole genome shotgun (WGS) entry which is preliminary data.</text>
</comment>
<dbReference type="Gene3D" id="3.40.109.10">
    <property type="entry name" value="NADH Oxidase"/>
    <property type="match status" value="1"/>
</dbReference>
<dbReference type="RefSeq" id="WP_345230360.1">
    <property type="nucleotide sequence ID" value="NZ_BAABIQ010000005.1"/>
</dbReference>
<dbReference type="CDD" id="cd02135">
    <property type="entry name" value="YdjA-like"/>
    <property type="match status" value="1"/>
</dbReference>
<dbReference type="EMBL" id="BAABIQ010000005">
    <property type="protein sequence ID" value="GAA4782257.1"/>
    <property type="molecule type" value="Genomic_DNA"/>
</dbReference>
<dbReference type="Proteomes" id="UP001501411">
    <property type="component" value="Unassembled WGS sequence"/>
</dbReference>
<name>A0ABP9AKA1_9SPHI</name>
<keyword evidence="6" id="KW-0560">Oxidoreductase</keyword>
<sequence length="191" mass="22174">MFEEEVILNAIKYRRSIFPASYTDQEIADETIMEILKSANYAPNHKLTQPWRFTVFKENGLVSLANEMARLYKEQTNPAQFVQKKYESIREKITQSAVVITIQIKYSGLIPQWEEVAAIGCSVQNLWLAAYAKGIGGYWSTPGTIRYLRSFLSLEEEEECLGLFYLGYHQEKTIEGFRKPIDERVKWVKKS</sequence>